<keyword evidence="3" id="KW-1185">Reference proteome</keyword>
<dbReference type="GO" id="GO:0008757">
    <property type="term" value="F:S-adenosylmethionine-dependent methyltransferase activity"/>
    <property type="evidence" value="ECO:0007669"/>
    <property type="project" value="InterPro"/>
</dbReference>
<sequence length="274" mass="29193">MTLQDSAAVRAQYATEESLHTRLSVWHPALDGRDPSTLALDAAVGAVAGRETPHLLDVGCGTGGFAARLSLALPRATVSAIDQSERFVRLTRERGIDARVGDAQALPFDDGSLDVVTAMWMLYHVPDLDLALAEARRVLRPGGLFVAVTNGDQHTADLRREAGGAPLVTQFSSENGEEALRRHFSDVRREDVATRALFPDHAAAQAYLDTLAWVPSEELAAGDAGDAAAMAPAASPDLSVVVPPPGERRTTDLLLPAFDGPREYAGHVTVFTCH</sequence>
<dbReference type="GO" id="GO:0032259">
    <property type="term" value="P:methylation"/>
    <property type="evidence" value="ECO:0007669"/>
    <property type="project" value="UniProtKB-KW"/>
</dbReference>
<dbReference type="PANTHER" id="PTHR43591">
    <property type="entry name" value="METHYLTRANSFERASE"/>
    <property type="match status" value="1"/>
</dbReference>
<dbReference type="OrthoDB" id="3818442at2"/>
<dbReference type="SUPFAM" id="SSF53335">
    <property type="entry name" value="S-adenosyl-L-methionine-dependent methyltransferases"/>
    <property type="match status" value="1"/>
</dbReference>
<gene>
    <name evidence="2" type="ORF">EKO23_02870</name>
</gene>
<dbReference type="CDD" id="cd02440">
    <property type="entry name" value="AdoMet_MTases"/>
    <property type="match status" value="1"/>
</dbReference>
<proteinExistence type="predicted"/>
<reference evidence="2 3" key="1">
    <citation type="submission" date="2019-01" db="EMBL/GenBank/DDBJ databases">
        <title>Nocardioides guangzhouensis sp. nov., an actinobacterium isolated from soil.</title>
        <authorList>
            <person name="Fu Y."/>
            <person name="Cai Y."/>
            <person name="Lin Z."/>
            <person name="Chen P."/>
        </authorList>
    </citation>
    <scope>NUCLEOTIDE SEQUENCE [LARGE SCALE GENOMIC DNA]</scope>
    <source>
        <strain evidence="2 3">130</strain>
    </source>
</reference>
<keyword evidence="2" id="KW-0808">Transferase</keyword>
<dbReference type="RefSeq" id="WP_134713889.1">
    <property type="nucleotide sequence ID" value="NZ_SDKM01000003.1"/>
</dbReference>
<feature type="domain" description="Methyltransferase type 11" evidence="1">
    <location>
        <begin position="56"/>
        <end position="146"/>
    </location>
</feature>
<dbReference type="Gene3D" id="3.40.50.150">
    <property type="entry name" value="Vaccinia Virus protein VP39"/>
    <property type="match status" value="1"/>
</dbReference>
<keyword evidence="2" id="KW-0489">Methyltransferase</keyword>
<protein>
    <submittedName>
        <fullName evidence="2">Class I SAM-dependent methyltransferase</fullName>
    </submittedName>
</protein>
<evidence type="ECO:0000313" key="3">
    <source>
        <dbReference type="Proteomes" id="UP000295198"/>
    </source>
</evidence>
<dbReference type="Pfam" id="PF08241">
    <property type="entry name" value="Methyltransf_11"/>
    <property type="match status" value="1"/>
</dbReference>
<comment type="caution">
    <text evidence="2">The sequence shown here is derived from an EMBL/GenBank/DDBJ whole genome shotgun (WGS) entry which is preliminary data.</text>
</comment>
<evidence type="ECO:0000313" key="2">
    <source>
        <dbReference type="EMBL" id="RYP88294.1"/>
    </source>
</evidence>
<dbReference type="AlphaFoldDB" id="A0A4Q4ZLG7"/>
<accession>A0A4Q4ZLG7</accession>
<dbReference type="Proteomes" id="UP000295198">
    <property type="component" value="Unassembled WGS sequence"/>
</dbReference>
<dbReference type="InterPro" id="IPR013216">
    <property type="entry name" value="Methyltransf_11"/>
</dbReference>
<evidence type="ECO:0000259" key="1">
    <source>
        <dbReference type="Pfam" id="PF08241"/>
    </source>
</evidence>
<dbReference type="InterPro" id="IPR029063">
    <property type="entry name" value="SAM-dependent_MTases_sf"/>
</dbReference>
<name>A0A4Q4ZLG7_9ACTN</name>
<dbReference type="EMBL" id="SDKM01000003">
    <property type="protein sequence ID" value="RYP88294.1"/>
    <property type="molecule type" value="Genomic_DNA"/>
</dbReference>
<organism evidence="2 3">
    <name type="scientific">Nocardioides guangzhouensis</name>
    <dbReference type="NCBI Taxonomy" id="2497878"/>
    <lineage>
        <taxon>Bacteria</taxon>
        <taxon>Bacillati</taxon>
        <taxon>Actinomycetota</taxon>
        <taxon>Actinomycetes</taxon>
        <taxon>Propionibacteriales</taxon>
        <taxon>Nocardioidaceae</taxon>
        <taxon>Nocardioides</taxon>
    </lineage>
</organism>